<sequence length="171" mass="19599">MSYLEINQNKKGRESFEDEPVKKGSFKLKVEIGDNSRDYPVTDLIFSGVSSSSLIKNLSEVEKSLPIIAFEGNDEAVPSIRKCWVLVNYDVVKEVSRITQHIQAISQDTTGERQFSLCKIELPRKEFYNIHELYEASEVSPSIEIEGKMRARFPKRSKSFKATVEFSRDQL</sequence>
<evidence type="ECO:0000313" key="2">
    <source>
        <dbReference type="Proteomes" id="UP000177053"/>
    </source>
</evidence>
<dbReference type="Proteomes" id="UP000177053">
    <property type="component" value="Unassembled WGS sequence"/>
</dbReference>
<protein>
    <submittedName>
        <fullName evidence="1">Uncharacterized protein</fullName>
    </submittedName>
</protein>
<accession>A0A1F7X7C1</accession>
<reference evidence="1 2" key="1">
    <citation type="journal article" date="2016" name="Nat. Commun.">
        <title>Thousands of microbial genomes shed light on interconnected biogeochemical processes in an aquifer system.</title>
        <authorList>
            <person name="Anantharaman K."/>
            <person name="Brown C.T."/>
            <person name="Hug L.A."/>
            <person name="Sharon I."/>
            <person name="Castelle C.J."/>
            <person name="Probst A.J."/>
            <person name="Thomas B.C."/>
            <person name="Singh A."/>
            <person name="Wilkins M.J."/>
            <person name="Karaoz U."/>
            <person name="Brodie E.L."/>
            <person name="Williams K.H."/>
            <person name="Hubbard S.S."/>
            <person name="Banfield J.F."/>
        </authorList>
    </citation>
    <scope>NUCLEOTIDE SEQUENCE [LARGE SCALE GENOMIC DNA]</scope>
</reference>
<comment type="caution">
    <text evidence="1">The sequence shown here is derived from an EMBL/GenBank/DDBJ whole genome shotgun (WGS) entry which is preliminary data.</text>
</comment>
<dbReference type="AlphaFoldDB" id="A0A1F7X7C1"/>
<proteinExistence type="predicted"/>
<evidence type="ECO:0000313" key="1">
    <source>
        <dbReference type="EMBL" id="OGM10947.1"/>
    </source>
</evidence>
<name>A0A1F7X7C1_9BACT</name>
<dbReference type="EMBL" id="MGFS01000027">
    <property type="protein sequence ID" value="OGM10947.1"/>
    <property type="molecule type" value="Genomic_DNA"/>
</dbReference>
<organism evidence="1 2">
    <name type="scientific">Candidatus Woesebacteria bacterium RBG_16_34_12</name>
    <dbReference type="NCBI Taxonomy" id="1802480"/>
    <lineage>
        <taxon>Bacteria</taxon>
        <taxon>Candidatus Woeseibacteriota</taxon>
    </lineage>
</organism>
<gene>
    <name evidence="1" type="ORF">A2Z22_03710</name>
</gene>